<accession>A0AAV7C1M3</accession>
<dbReference type="GO" id="GO:0005886">
    <property type="term" value="C:plasma membrane"/>
    <property type="evidence" value="ECO:0007669"/>
    <property type="project" value="TreeGrafter"/>
</dbReference>
<evidence type="ECO:0000259" key="3">
    <source>
        <dbReference type="Pfam" id="PF15235"/>
    </source>
</evidence>
<dbReference type="Proteomes" id="UP000824782">
    <property type="component" value="Unassembled WGS sequence"/>
</dbReference>
<dbReference type="GO" id="GO:0031175">
    <property type="term" value="P:neuron projection development"/>
    <property type="evidence" value="ECO:0007669"/>
    <property type="project" value="TreeGrafter"/>
</dbReference>
<gene>
    <name evidence="4" type="ORF">GDO81_010532</name>
</gene>
<organism evidence="4 5">
    <name type="scientific">Engystomops pustulosus</name>
    <name type="common">Tungara frog</name>
    <name type="synonym">Physalaemus pustulosus</name>
    <dbReference type="NCBI Taxonomy" id="76066"/>
    <lineage>
        <taxon>Eukaryota</taxon>
        <taxon>Metazoa</taxon>
        <taxon>Chordata</taxon>
        <taxon>Craniata</taxon>
        <taxon>Vertebrata</taxon>
        <taxon>Euteleostomi</taxon>
        <taxon>Amphibia</taxon>
        <taxon>Batrachia</taxon>
        <taxon>Anura</taxon>
        <taxon>Neobatrachia</taxon>
        <taxon>Hyloidea</taxon>
        <taxon>Leptodactylidae</taxon>
        <taxon>Leiuperinae</taxon>
        <taxon>Engystomops</taxon>
    </lineage>
</organism>
<dbReference type="EMBL" id="WNYA01000004">
    <property type="protein sequence ID" value="KAG8578565.1"/>
    <property type="molecule type" value="Genomic_DNA"/>
</dbReference>
<comment type="caution">
    <text evidence="4">The sequence shown here is derived from an EMBL/GenBank/DDBJ whole genome shotgun (WGS) entry which is preliminary data.</text>
</comment>
<feature type="region of interest" description="Disordered" evidence="2">
    <location>
        <begin position="811"/>
        <end position="864"/>
    </location>
</feature>
<protein>
    <recommendedName>
        <fullName evidence="3">G protein-regulated inducer of neurite outgrowth C-terminal domain-containing protein</fullName>
    </recommendedName>
</protein>
<feature type="region of interest" description="Disordered" evidence="2">
    <location>
        <begin position="28"/>
        <end position="57"/>
    </location>
</feature>
<dbReference type="Pfam" id="PF15235">
    <property type="entry name" value="GRIN_C"/>
    <property type="match status" value="1"/>
</dbReference>
<dbReference type="PANTHER" id="PTHR15718:SF7">
    <property type="entry name" value="G PROTEIN-REGULATED INDUCER OF NEURITE OUTGROWTH 1"/>
    <property type="match status" value="1"/>
</dbReference>
<keyword evidence="5" id="KW-1185">Reference proteome</keyword>
<sequence length="864" mass="94464">MRPTSWEQECRPEPGENTLRKLFEILWKRPGPNMGSPKEPQRLQLSRPDGTSENLSLRSPISSRIWQAEDPTRNSGFDGEDLCMRNFCVSVHGDHEFTGGSFSFDTDGDDILEVRRDFSVDADGAYSFHEVREDQSSLKQPDWNCKFDVPQLEAHSKHALEENRHIATVSDGKGTQLSHSDDIMDSHTDTLNAPSGADVNQSIEISADTISRICNVPGEKSDGENQNVNGKSESIQAVSQANSNKEVSNGETSIKTHVSSPLPSNSGSEIEEKQFRSIAISPIVPPEGTSSFTFQTGITPFTKNTCGKDNTGKNDNVPKINPCELTAGEGEIEAKLQYRSVAVSPIILPGETSLFPFQKDQAQEGIKGCCSNQTTDTKRQEKLNDGTETKVEYKSLAVSPIIPPEGSSSFTFHALRTVPGHGSGEKESQSKELLPKTYSFELTPPNHDVGTQADTRKECVSVAVSPIIPPDGSSSFLFQPDLLNKIGGEKMSDNVSTQGGTRVQYVSVAISPIVLSGASSSFPFISDNNATESNKENTDSLPKTYSFEITPPDDEPGPSTRVEYRSVAISPIIPPEEVSFSFQTDRKKDSSSVDVLSKTCSIELTPANQDVGTQAEKVECVSVAVSPIVIPHGSSSFPFQGDQTVLHNDQTQKLYSYCIPTIPKKEPSTIYHDIGVQVDTPVECASIAVSPMVPLQGSCSFLFPTEDTNKSSMICSHVQEKPEMKDVEMQVSFPVDTKSVATDPMTPKGKSPQATYPEVKVKEAKADHPEPVREVSWDEKGMTWEVYGASMEVEVLGMAIQKHLEKQIEEHGRQKVMTPQNTARGSSVRGAVAKNESKKRQPGAFRSFFRRRPRCCSRAGPTAE</sequence>
<feature type="region of interest" description="Disordered" evidence="2">
    <location>
        <begin position="527"/>
        <end position="560"/>
    </location>
</feature>
<feature type="domain" description="G protein-regulated inducer of neurite outgrowth C-terminal" evidence="3">
    <location>
        <begin position="750"/>
        <end position="861"/>
    </location>
</feature>
<evidence type="ECO:0000313" key="4">
    <source>
        <dbReference type="EMBL" id="KAG8578565.1"/>
    </source>
</evidence>
<comment type="function">
    <text evidence="1">May be involved in neurite outgrowth.</text>
</comment>
<evidence type="ECO:0000256" key="2">
    <source>
        <dbReference type="SAM" id="MobiDB-lite"/>
    </source>
</evidence>
<evidence type="ECO:0000313" key="5">
    <source>
        <dbReference type="Proteomes" id="UP000824782"/>
    </source>
</evidence>
<dbReference type="AlphaFoldDB" id="A0AAV7C1M3"/>
<feature type="compositionally biased region" description="Polar residues" evidence="2">
    <location>
        <begin position="224"/>
        <end position="268"/>
    </location>
</feature>
<reference evidence="4" key="1">
    <citation type="thesis" date="2020" institute="ProQuest LLC" country="789 East Eisenhower Parkway, Ann Arbor, MI, USA">
        <title>Comparative Genomics and Chromosome Evolution.</title>
        <authorList>
            <person name="Mudd A.B."/>
        </authorList>
    </citation>
    <scope>NUCLEOTIDE SEQUENCE</scope>
    <source>
        <strain evidence="4">237g6f4</strain>
        <tissue evidence="4">Blood</tissue>
    </source>
</reference>
<dbReference type="PANTHER" id="PTHR15718">
    <property type="entry name" value="G PROTEIN-REGULATED INDUCER OF NEURITE OUTGROWTH C-TERMINAL DOMAIN-CONTAINING PROTEIN"/>
    <property type="match status" value="1"/>
</dbReference>
<dbReference type="InterPro" id="IPR026646">
    <property type="entry name" value="GPRIN2-like/GPRIN3"/>
</dbReference>
<dbReference type="InterPro" id="IPR032745">
    <property type="entry name" value="GRIN_C"/>
</dbReference>
<proteinExistence type="predicted"/>
<feature type="region of interest" description="Disordered" evidence="2">
    <location>
        <begin position="217"/>
        <end position="270"/>
    </location>
</feature>
<evidence type="ECO:0000256" key="1">
    <source>
        <dbReference type="ARBA" id="ARBA00002358"/>
    </source>
</evidence>
<name>A0AAV7C1M3_ENGPU</name>